<dbReference type="GO" id="GO:0030639">
    <property type="term" value="P:polyketide biosynthetic process"/>
    <property type="evidence" value="ECO:0007669"/>
    <property type="project" value="TreeGrafter"/>
</dbReference>
<dbReference type="PANTHER" id="PTHR11877:SF46">
    <property type="entry name" value="TYPE III POLYKETIDE SYNTHASE A"/>
    <property type="match status" value="1"/>
</dbReference>
<proteinExistence type="inferred from homology"/>
<evidence type="ECO:0000256" key="4">
    <source>
        <dbReference type="SAM" id="MobiDB-lite"/>
    </source>
</evidence>
<dbReference type="InterPro" id="IPR012328">
    <property type="entry name" value="Chalcone/stilbene_synt_C"/>
</dbReference>
<dbReference type="PIRSF" id="PIRSF000451">
    <property type="entry name" value="PKS_III"/>
    <property type="match status" value="1"/>
</dbReference>
<feature type="domain" description="Chalcone/stilbene synthase N-terminal" evidence="5">
    <location>
        <begin position="59"/>
        <end position="206"/>
    </location>
</feature>
<dbReference type="InterPro" id="IPR001099">
    <property type="entry name" value="Chalcone/stilbene_synt_N"/>
</dbReference>
<dbReference type="Proteomes" id="UP000483802">
    <property type="component" value="Unassembled WGS sequence"/>
</dbReference>
<evidence type="ECO:0000259" key="5">
    <source>
        <dbReference type="Pfam" id="PF00195"/>
    </source>
</evidence>
<feature type="region of interest" description="Disordered" evidence="4">
    <location>
        <begin position="302"/>
        <end position="321"/>
    </location>
</feature>
<dbReference type="AlphaFoldDB" id="A0A6L6XA43"/>
<feature type="domain" description="Chalcone/stilbene synthase C-terminal" evidence="6">
    <location>
        <begin position="228"/>
        <end position="374"/>
    </location>
</feature>
<name>A0A6L6XA43_9ACTN</name>
<dbReference type="InterPro" id="IPR016039">
    <property type="entry name" value="Thiolase-like"/>
</dbReference>
<evidence type="ECO:0000313" key="7">
    <source>
        <dbReference type="EMBL" id="MVO90833.1"/>
    </source>
</evidence>
<evidence type="ECO:0000256" key="2">
    <source>
        <dbReference type="ARBA" id="ARBA00022679"/>
    </source>
</evidence>
<evidence type="ECO:0000313" key="8">
    <source>
        <dbReference type="Proteomes" id="UP000483802"/>
    </source>
</evidence>
<dbReference type="GO" id="GO:0016747">
    <property type="term" value="F:acyltransferase activity, transferring groups other than amino-acyl groups"/>
    <property type="evidence" value="ECO:0007669"/>
    <property type="project" value="InterPro"/>
</dbReference>
<accession>A0A6L6XA43</accession>
<evidence type="ECO:0000259" key="6">
    <source>
        <dbReference type="Pfam" id="PF02797"/>
    </source>
</evidence>
<dbReference type="PANTHER" id="PTHR11877">
    <property type="entry name" value="HYDROXYMETHYLGLUTARYL-COA SYNTHASE"/>
    <property type="match status" value="1"/>
</dbReference>
<gene>
    <name evidence="7" type="ORF">GPA10_40370</name>
</gene>
<evidence type="ECO:0000256" key="3">
    <source>
        <dbReference type="PIRSR" id="PIRSR000451-1"/>
    </source>
</evidence>
<protein>
    <submittedName>
        <fullName evidence="7">PhlD</fullName>
    </submittedName>
</protein>
<dbReference type="RefSeq" id="WP_157169765.1">
    <property type="nucleotide sequence ID" value="NZ_WPNZ01000040.1"/>
</dbReference>
<comment type="caution">
    <text evidence="7">The sequence shown here is derived from an EMBL/GenBank/DDBJ whole genome shotgun (WGS) entry which is preliminary data.</text>
</comment>
<dbReference type="Gene3D" id="3.40.47.10">
    <property type="match status" value="2"/>
</dbReference>
<keyword evidence="2" id="KW-0808">Transferase</keyword>
<feature type="active site" description="Acyl-thioester intermediate" evidence="3">
    <location>
        <position position="145"/>
    </location>
</feature>
<dbReference type="InterPro" id="IPR011141">
    <property type="entry name" value="Polyketide_synthase_type-III"/>
</dbReference>
<comment type="similarity">
    <text evidence="1">Belongs to the thiolase-like superfamily. Chalcone/stilbene synthases family.</text>
</comment>
<dbReference type="Pfam" id="PF02797">
    <property type="entry name" value="Chal_sti_synt_C"/>
    <property type="match status" value="1"/>
</dbReference>
<reference evidence="7 8" key="1">
    <citation type="submission" date="2019-11" db="EMBL/GenBank/DDBJ databases">
        <title>Streptomyces typhae sp. nov., a novel endophytic actinomycete isolated from the root of cattail pollen (Typha angustifolia L.).</title>
        <authorList>
            <person name="Peng C."/>
        </authorList>
    </citation>
    <scope>NUCLEOTIDE SEQUENCE [LARGE SCALE GENOMIC DNA]</scope>
    <source>
        <strain evidence="8">p1417</strain>
    </source>
</reference>
<keyword evidence="8" id="KW-1185">Reference proteome</keyword>
<dbReference type="Pfam" id="PF00195">
    <property type="entry name" value="Chal_sti_synt_N"/>
    <property type="match status" value="1"/>
</dbReference>
<sequence>MSPALIARPHVELGRHPVSLEDLMADMARQHADLPRLAAYLRTARSTGVLTRYFTRPLDSATVAGNASFQERNRAAYDDALELSLRAVPRALENAGLELADIDCVITSHTTSWTAPSLDIDLVQALGRDGLRPDISRIPLGSQGCAGGAQALALAHEHIAAHPGAHVLIVVAECLSAATYNPVDTSRESMIYKVLFGDSAAACVVSGREAEGAEGAEGGGPRFRIDDTWQYALPGSLTVYEGRLDTYGLHFDSTREATRAIGRTAPALRAWLDEAGAPSTLDFCVVHAGGPAILNSAAEALHTGSESGPDGAEHGRTGPLRHSWDSLEQYGNLGGASVLDVLRRSFDEPEPGHRGVLLGFGPGFAISGCMLSSV</sequence>
<evidence type="ECO:0000256" key="1">
    <source>
        <dbReference type="ARBA" id="ARBA00005531"/>
    </source>
</evidence>
<dbReference type="EMBL" id="WPNZ01000040">
    <property type="protein sequence ID" value="MVO90833.1"/>
    <property type="molecule type" value="Genomic_DNA"/>
</dbReference>
<organism evidence="7 8">
    <name type="scientific">Streptomyces typhae</name>
    <dbReference type="NCBI Taxonomy" id="2681492"/>
    <lineage>
        <taxon>Bacteria</taxon>
        <taxon>Bacillati</taxon>
        <taxon>Actinomycetota</taxon>
        <taxon>Actinomycetes</taxon>
        <taxon>Kitasatosporales</taxon>
        <taxon>Streptomycetaceae</taxon>
        <taxon>Streptomyces</taxon>
    </lineage>
</organism>
<dbReference type="SUPFAM" id="SSF53901">
    <property type="entry name" value="Thiolase-like"/>
    <property type="match status" value="2"/>
</dbReference>